<evidence type="ECO:0000256" key="1">
    <source>
        <dbReference type="ARBA" id="ARBA00022679"/>
    </source>
</evidence>
<evidence type="ECO:0000259" key="2">
    <source>
        <dbReference type="Pfam" id="PF00534"/>
    </source>
</evidence>
<dbReference type="InterPro" id="IPR028098">
    <property type="entry name" value="Glyco_trans_4-like_N"/>
</dbReference>
<dbReference type="AlphaFoldDB" id="A0A2M8KRM3"/>
<dbReference type="PANTHER" id="PTHR46401">
    <property type="entry name" value="GLYCOSYLTRANSFERASE WBBK-RELATED"/>
    <property type="match status" value="1"/>
</dbReference>
<dbReference type="Gene3D" id="3.40.50.2000">
    <property type="entry name" value="Glycogen Phosphorylase B"/>
    <property type="match status" value="2"/>
</dbReference>
<comment type="caution">
    <text evidence="4">The sequence shown here is derived from an EMBL/GenBank/DDBJ whole genome shotgun (WGS) entry which is preliminary data.</text>
</comment>
<dbReference type="Pfam" id="PF00534">
    <property type="entry name" value="Glycos_transf_1"/>
    <property type="match status" value="1"/>
</dbReference>
<evidence type="ECO:0008006" key="6">
    <source>
        <dbReference type="Google" id="ProtNLM"/>
    </source>
</evidence>
<evidence type="ECO:0000313" key="5">
    <source>
        <dbReference type="Proteomes" id="UP000229554"/>
    </source>
</evidence>
<sequence length="361" mass="41462">MHCGIDGNEANVEHKVGVSWYVYKLLQQFAKTASKDDSYTIFLREKPRKDMPNESEYFHYAVIPGRTAWSQLFLPLALYIQHRDIDVFFSPAHYAPRFCPVPIVVTLHDLSYFYYPNDFLKSDLLKLEHWTRYSVKRAAHVIVVSETTKKDAITQYDLCDKNITVIPNGFEPPNLKLIISHATTPYFVYVGTLQPRKNLETLLYAFADIHARYPKYTLRIVGKKGWMFDHVFCIVESLKLTDCVLFTGYVEEKEKYSIIANATALMLPGLYEGFGLPMLEAFYARVPVIAAYAGALPEIGEDMVVYANPIDHIDLSEKMIDVIEHGNIEARIASAYNLVKKYTWERTAKEIHTVLKNASKH</sequence>
<dbReference type="EMBL" id="PFED01000180">
    <property type="protein sequence ID" value="PJE62549.1"/>
    <property type="molecule type" value="Genomic_DNA"/>
</dbReference>
<dbReference type="CDD" id="cd03809">
    <property type="entry name" value="GT4_MtfB-like"/>
    <property type="match status" value="1"/>
</dbReference>
<dbReference type="GO" id="GO:0016757">
    <property type="term" value="F:glycosyltransferase activity"/>
    <property type="evidence" value="ECO:0007669"/>
    <property type="project" value="InterPro"/>
</dbReference>
<dbReference type="Pfam" id="PF13439">
    <property type="entry name" value="Glyco_transf_4"/>
    <property type="match status" value="1"/>
</dbReference>
<dbReference type="SUPFAM" id="SSF53756">
    <property type="entry name" value="UDP-Glycosyltransferase/glycogen phosphorylase"/>
    <property type="match status" value="1"/>
</dbReference>
<dbReference type="Proteomes" id="UP000229554">
    <property type="component" value="Unassembled WGS sequence"/>
</dbReference>
<feature type="domain" description="Glycosyl transferase family 1" evidence="2">
    <location>
        <begin position="183"/>
        <end position="333"/>
    </location>
</feature>
<evidence type="ECO:0000313" key="4">
    <source>
        <dbReference type="EMBL" id="PJE62549.1"/>
    </source>
</evidence>
<proteinExistence type="predicted"/>
<protein>
    <recommendedName>
        <fullName evidence="6">Glycosyltransferase family 1 protein</fullName>
    </recommendedName>
</protein>
<feature type="domain" description="Glycosyltransferase subfamily 4-like N-terminal" evidence="3">
    <location>
        <begin position="17"/>
        <end position="170"/>
    </location>
</feature>
<dbReference type="InterPro" id="IPR001296">
    <property type="entry name" value="Glyco_trans_1"/>
</dbReference>
<dbReference type="PANTHER" id="PTHR46401:SF2">
    <property type="entry name" value="GLYCOSYLTRANSFERASE WBBK-RELATED"/>
    <property type="match status" value="1"/>
</dbReference>
<dbReference type="GO" id="GO:0009103">
    <property type="term" value="P:lipopolysaccharide biosynthetic process"/>
    <property type="evidence" value="ECO:0007669"/>
    <property type="project" value="TreeGrafter"/>
</dbReference>
<reference evidence="5" key="1">
    <citation type="submission" date="2017-09" db="EMBL/GenBank/DDBJ databases">
        <title>Depth-based differentiation of microbial function through sediment-hosted aquifers and enrichment of novel symbionts in the deep terrestrial subsurface.</title>
        <authorList>
            <person name="Probst A.J."/>
            <person name="Ladd B."/>
            <person name="Jarett J.K."/>
            <person name="Geller-Mcgrath D.E."/>
            <person name="Sieber C.M.K."/>
            <person name="Emerson J.B."/>
            <person name="Anantharaman K."/>
            <person name="Thomas B.C."/>
            <person name="Malmstrom R."/>
            <person name="Stieglmeier M."/>
            <person name="Klingl A."/>
            <person name="Woyke T."/>
            <person name="Ryan C.M."/>
            <person name="Banfield J.F."/>
        </authorList>
    </citation>
    <scope>NUCLEOTIDE SEQUENCE [LARGE SCALE GENOMIC DNA]</scope>
</reference>
<name>A0A2M8KRM3_9BACT</name>
<gene>
    <name evidence="4" type="ORF">COU88_04405</name>
</gene>
<accession>A0A2M8KRM3</accession>
<evidence type="ECO:0000259" key="3">
    <source>
        <dbReference type="Pfam" id="PF13439"/>
    </source>
</evidence>
<organism evidence="4 5">
    <name type="scientific">Candidatus Roizmanbacteria bacterium CG10_big_fil_rev_8_21_14_0_10_39_6</name>
    <dbReference type="NCBI Taxonomy" id="1974853"/>
    <lineage>
        <taxon>Bacteria</taxon>
        <taxon>Candidatus Roizmaniibacteriota</taxon>
    </lineage>
</organism>
<keyword evidence="1" id="KW-0808">Transferase</keyword>